<feature type="region of interest" description="Disordered" evidence="1">
    <location>
        <begin position="71"/>
        <end position="93"/>
    </location>
</feature>
<sequence>MVLTRAGGRLRRIAGEEFFVGPGGGHLTRPGDELRVAHPIGPGDRDLSTPLRWARDLAAATPRAELVVLPGADHSTQSRSEGGARAAEEFLLR</sequence>
<dbReference type="SUPFAM" id="SSF53474">
    <property type="entry name" value="alpha/beta-Hydrolases"/>
    <property type="match status" value="1"/>
</dbReference>
<evidence type="ECO:0000259" key="2">
    <source>
        <dbReference type="Pfam" id="PF08386"/>
    </source>
</evidence>
<dbReference type="RefSeq" id="WP_150227228.1">
    <property type="nucleotide sequence ID" value="NZ_BNBE01000003.1"/>
</dbReference>
<reference evidence="3" key="2">
    <citation type="submission" date="2020-09" db="EMBL/GenBank/DDBJ databases">
        <authorList>
            <person name="Sun Q."/>
            <person name="Ohkuma M."/>
        </authorList>
    </citation>
    <scope>NUCLEOTIDE SEQUENCE</scope>
    <source>
        <strain evidence="3">JCM 4122</strain>
    </source>
</reference>
<evidence type="ECO:0000313" key="3">
    <source>
        <dbReference type="EMBL" id="GHG21084.1"/>
    </source>
</evidence>
<reference evidence="3" key="1">
    <citation type="journal article" date="2014" name="Int. J. Syst. Evol. Microbiol.">
        <title>Complete genome sequence of Corynebacterium casei LMG S-19264T (=DSM 44701T), isolated from a smear-ripened cheese.</title>
        <authorList>
            <consortium name="US DOE Joint Genome Institute (JGI-PGF)"/>
            <person name="Walter F."/>
            <person name="Albersmeier A."/>
            <person name="Kalinowski J."/>
            <person name="Ruckert C."/>
        </authorList>
    </citation>
    <scope>NUCLEOTIDE SEQUENCE</scope>
    <source>
        <strain evidence="3">JCM 4122</strain>
    </source>
</reference>
<dbReference type="Proteomes" id="UP000632849">
    <property type="component" value="Unassembled WGS sequence"/>
</dbReference>
<organism evidence="3 4">
    <name type="scientific">Streptomyces filamentosus</name>
    <name type="common">Streptomyces roseosporus</name>
    <dbReference type="NCBI Taxonomy" id="67294"/>
    <lineage>
        <taxon>Bacteria</taxon>
        <taxon>Bacillati</taxon>
        <taxon>Actinomycetota</taxon>
        <taxon>Actinomycetes</taxon>
        <taxon>Kitasatosporales</taxon>
        <taxon>Streptomycetaceae</taxon>
        <taxon>Streptomyces</taxon>
    </lineage>
</organism>
<dbReference type="InterPro" id="IPR029058">
    <property type="entry name" value="AB_hydrolase_fold"/>
</dbReference>
<proteinExistence type="predicted"/>
<name>A0A919BUN3_STRFL</name>
<evidence type="ECO:0000256" key="1">
    <source>
        <dbReference type="SAM" id="MobiDB-lite"/>
    </source>
</evidence>
<dbReference type="Pfam" id="PF08386">
    <property type="entry name" value="Abhydrolase_4"/>
    <property type="match status" value="1"/>
</dbReference>
<dbReference type="AlphaFoldDB" id="A0A919BUN3"/>
<dbReference type="Gene3D" id="3.40.50.1820">
    <property type="entry name" value="alpha/beta hydrolase"/>
    <property type="match status" value="1"/>
</dbReference>
<protein>
    <recommendedName>
        <fullName evidence="2">Peptidase S33 tripeptidyl aminopeptidase-like C-terminal domain-containing protein</fullName>
    </recommendedName>
</protein>
<comment type="caution">
    <text evidence="3">The sequence shown here is derived from an EMBL/GenBank/DDBJ whole genome shotgun (WGS) entry which is preliminary data.</text>
</comment>
<accession>A0A919BUN3</accession>
<evidence type="ECO:0000313" key="4">
    <source>
        <dbReference type="Proteomes" id="UP000632849"/>
    </source>
</evidence>
<feature type="domain" description="Peptidase S33 tripeptidyl aminopeptidase-like C-terminal" evidence="2">
    <location>
        <begin position="44"/>
        <end position="92"/>
    </location>
</feature>
<gene>
    <name evidence="3" type="ORF">GCM10017667_65580</name>
</gene>
<dbReference type="EMBL" id="BNBE01000003">
    <property type="protein sequence ID" value="GHG21084.1"/>
    <property type="molecule type" value="Genomic_DNA"/>
</dbReference>
<dbReference type="InterPro" id="IPR013595">
    <property type="entry name" value="Pept_S33_TAP-like_C"/>
</dbReference>
<dbReference type="GeneID" id="95658152"/>
<keyword evidence="4" id="KW-1185">Reference proteome</keyword>